<comment type="similarity">
    <text evidence="1">Belongs to the bacterial solute-binding protein 1 family.</text>
</comment>
<evidence type="ECO:0000256" key="1">
    <source>
        <dbReference type="ARBA" id="ARBA00008520"/>
    </source>
</evidence>
<dbReference type="GeneID" id="45000170"/>
<proteinExistence type="inferred from homology"/>
<dbReference type="PROSITE" id="PS51257">
    <property type="entry name" value="PROKAR_LIPOPROTEIN"/>
    <property type="match status" value="1"/>
</dbReference>
<dbReference type="PANTHER" id="PTHR43649">
    <property type="entry name" value="ARABINOSE-BINDING PROTEIN-RELATED"/>
    <property type="match status" value="1"/>
</dbReference>
<dbReference type="HOGENOM" id="CLU_031285_12_3_9"/>
<dbReference type="SUPFAM" id="SSF53850">
    <property type="entry name" value="Periplasmic binding protein-like II"/>
    <property type="match status" value="1"/>
</dbReference>
<dbReference type="eggNOG" id="COG1653">
    <property type="taxonomic scope" value="Bacteria"/>
</dbReference>
<dbReference type="AlphaFoldDB" id="Q97D11"/>
<reference evidence="4 5" key="1">
    <citation type="journal article" date="2001" name="J. Bacteriol.">
        <title>Genome sequence and comparative analysis of the solvent-producing bacterium Clostridium acetobutylicum.</title>
        <authorList>
            <person name="Nolling J."/>
            <person name="Breton G."/>
            <person name="Omelchenko M.V."/>
            <person name="Makarova K.S."/>
            <person name="Zeng Q."/>
            <person name="Gibson R."/>
            <person name="Lee H.M."/>
            <person name="Dubois J."/>
            <person name="Qiu D."/>
            <person name="Hitti J."/>
            <person name="Wolf Y.I."/>
            <person name="Tatusov R.L."/>
            <person name="Sabathe F."/>
            <person name="Doucette-Stamm L."/>
            <person name="Soucaille P."/>
            <person name="Daly M.J."/>
            <person name="Bennett G.N."/>
            <person name="Koonin E.V."/>
            <person name="Smith D.R."/>
        </authorList>
    </citation>
    <scope>NUCLEOTIDE SEQUENCE [LARGE SCALE GENOMIC DNA]</scope>
    <source>
        <strain evidence="5">ATCC 824 / DSM 792 / JCM 1419 / LMG 5710 / VKM B-1787</strain>
    </source>
</reference>
<organism evidence="4 5">
    <name type="scientific">Clostridium acetobutylicum (strain ATCC 824 / DSM 792 / JCM 1419 / IAM 19013 / LMG 5710 / NBRC 13948 / NRRL B-527 / VKM B-1787 / 2291 / W)</name>
    <dbReference type="NCBI Taxonomy" id="272562"/>
    <lineage>
        <taxon>Bacteria</taxon>
        <taxon>Bacillati</taxon>
        <taxon>Bacillota</taxon>
        <taxon>Clostridia</taxon>
        <taxon>Eubacteriales</taxon>
        <taxon>Clostridiaceae</taxon>
        <taxon>Clostridium</taxon>
    </lineage>
</organism>
<dbReference type="EMBL" id="AE001437">
    <property type="protein sequence ID" value="AAK81593.1"/>
    <property type="molecule type" value="Genomic_DNA"/>
</dbReference>
<dbReference type="Pfam" id="PF01547">
    <property type="entry name" value="SBP_bac_1"/>
    <property type="match status" value="1"/>
</dbReference>
<name>Q97D11_CLOAB</name>
<dbReference type="Gene3D" id="3.40.190.10">
    <property type="entry name" value="Periplasmic binding protein-like II"/>
    <property type="match status" value="3"/>
</dbReference>
<dbReference type="InterPro" id="IPR050490">
    <property type="entry name" value="Bact_solute-bd_prot1"/>
</dbReference>
<dbReference type="KEGG" id="cac:CA_C3672"/>
<dbReference type="InterPro" id="IPR006061">
    <property type="entry name" value="SBP_1_CS"/>
</dbReference>
<dbReference type="PATRIC" id="fig|272562.8.peg.3861"/>
<dbReference type="OrthoDB" id="9798191at2"/>
<keyword evidence="3" id="KW-0732">Signal</keyword>
<keyword evidence="2" id="KW-0813">Transport</keyword>
<gene>
    <name evidence="4" type="primary">msmE</name>
    <name evidence="4" type="ordered locus">CA_C3672</name>
</gene>
<protein>
    <submittedName>
        <fullName evidence="4">ABC-type sugar transport system, periplasmic sugar-binding component</fullName>
    </submittedName>
</protein>
<evidence type="ECO:0000313" key="5">
    <source>
        <dbReference type="Proteomes" id="UP000000814"/>
    </source>
</evidence>
<dbReference type="PANTHER" id="PTHR43649:SF12">
    <property type="entry name" value="DIACETYLCHITOBIOSE BINDING PROTEIN DASA"/>
    <property type="match status" value="1"/>
</dbReference>
<sequence length="463" mass="52607">MGWLKKLCLFSIITCIIFSTVGCVSIKNDDYDVDFFVEKFEMLNTFQDIASDFEKETGYKVKVESPSKAATIINDRVRNDVAPDIFQVYPGQTAYNIFQREGKLRDVTSLSCVKNIDKSALDMYEVKDKLRKKHYYTLPLSFSCEALYYNETLFHKYGYDKPELYGKSQKDEDKNGQYLPRTWQDMEKLASKVNQDKKGGVNKLSLFALSGSDPYLIHGMHEALWQQVLGSTDSANRYFLNSPKGEVGKYELKISGKELSMNEANGYDSAFNKVSDILTFVADNSQSNYGTAKAADAITALVKEQGLIFPAGTFSLPLIRQAKPKDKIKTMPFPGTTDDNQAIISTADLSLSVSNHVKNMKAVEAFLNYLTSPKVFQKYYDVDGNKTSVKGVKTKGRTPELEGIEKLYTDPKHHVPWIHQYWKQGESPIQTLTINFMITKNKNDLYNSLNQYFDVEKRMADEN</sequence>
<evidence type="ECO:0000256" key="2">
    <source>
        <dbReference type="ARBA" id="ARBA00022448"/>
    </source>
</evidence>
<dbReference type="RefSeq" id="WP_010966933.1">
    <property type="nucleotide sequence ID" value="NC_003030.1"/>
</dbReference>
<evidence type="ECO:0000313" key="4">
    <source>
        <dbReference type="EMBL" id="AAK81593.1"/>
    </source>
</evidence>
<dbReference type="Proteomes" id="UP000000814">
    <property type="component" value="Chromosome"/>
</dbReference>
<dbReference type="PROSITE" id="PS01037">
    <property type="entry name" value="SBP_BACTERIAL_1"/>
    <property type="match status" value="1"/>
</dbReference>
<accession>Q97D11</accession>
<dbReference type="InterPro" id="IPR006059">
    <property type="entry name" value="SBP"/>
</dbReference>
<dbReference type="STRING" id="272562.CA_C3672"/>
<dbReference type="GO" id="GO:0055085">
    <property type="term" value="P:transmembrane transport"/>
    <property type="evidence" value="ECO:0007669"/>
    <property type="project" value="InterPro"/>
</dbReference>
<keyword evidence="5" id="KW-1185">Reference proteome</keyword>
<dbReference type="PIR" id="F97350">
    <property type="entry name" value="F97350"/>
</dbReference>
<evidence type="ECO:0000256" key="3">
    <source>
        <dbReference type="ARBA" id="ARBA00022729"/>
    </source>
</evidence>
<keyword evidence="4" id="KW-0762">Sugar transport</keyword>